<keyword evidence="1" id="KW-0812">Transmembrane</keyword>
<keyword evidence="1" id="KW-0472">Membrane</keyword>
<proteinExistence type="predicted"/>
<accession>A0A6C0IEH9</accession>
<organism evidence="2">
    <name type="scientific">viral metagenome</name>
    <dbReference type="NCBI Taxonomy" id="1070528"/>
    <lineage>
        <taxon>unclassified sequences</taxon>
        <taxon>metagenomes</taxon>
        <taxon>organismal metagenomes</taxon>
    </lineage>
</organism>
<evidence type="ECO:0000256" key="1">
    <source>
        <dbReference type="SAM" id="Phobius"/>
    </source>
</evidence>
<dbReference type="EMBL" id="MN740165">
    <property type="protein sequence ID" value="QHT91541.1"/>
    <property type="molecule type" value="Genomic_DNA"/>
</dbReference>
<dbReference type="AlphaFoldDB" id="A0A6C0IEH9"/>
<keyword evidence="1" id="KW-1133">Transmembrane helix</keyword>
<evidence type="ECO:0000313" key="2">
    <source>
        <dbReference type="EMBL" id="QHT91541.1"/>
    </source>
</evidence>
<protein>
    <submittedName>
        <fullName evidence="2">Uncharacterized protein</fullName>
    </submittedName>
</protein>
<reference evidence="2" key="1">
    <citation type="journal article" date="2020" name="Nature">
        <title>Giant virus diversity and host interactions through global metagenomics.</title>
        <authorList>
            <person name="Schulz F."/>
            <person name="Roux S."/>
            <person name="Paez-Espino D."/>
            <person name="Jungbluth S."/>
            <person name="Walsh D.A."/>
            <person name="Denef V.J."/>
            <person name="McMahon K.D."/>
            <person name="Konstantinidis K.T."/>
            <person name="Eloe-Fadrosh E.A."/>
            <person name="Kyrpides N.C."/>
            <person name="Woyke T."/>
        </authorList>
    </citation>
    <scope>NUCLEOTIDE SEQUENCE</scope>
    <source>
        <strain evidence="2">GVMAG-M-3300023184-77</strain>
    </source>
</reference>
<sequence length="323" mass="38506">MKDKYIIILIIIICITLILINKINTKTSILYPTVYIIGLKREYIYFEDYIKSVISKLSKHNIPYDLHLDNVISDSFFMKKTMNSHFIFLHDLEYIKISEETEKKIIPHSSIINTEQLTRRSELTKVMSYINKGYKIIDYSIGNIKILNTYNFPKNTIFYLPYQVNTEEIQEKNNSRPFDMCSITPESSTHRKYVYYTIKSFELTTITPVYGFLKERDNEILKHKMLLNIHFNPSYSTYESIRCDRLIFNKVIIFSEKSLEGSIPEDIRAYVIEFESLNDAYTKLEMIMKNSESYYNNFWSGFSLTKLNFHRELYFNLWLESIV</sequence>
<feature type="transmembrane region" description="Helical" evidence="1">
    <location>
        <begin position="6"/>
        <end position="23"/>
    </location>
</feature>
<name>A0A6C0IEH9_9ZZZZ</name>